<dbReference type="GO" id="GO:0006284">
    <property type="term" value="P:base-excision repair"/>
    <property type="evidence" value="ECO:0007669"/>
    <property type="project" value="InterPro"/>
</dbReference>
<sequence length="300" mass="34064">MYYGCSNPVYNMNDHHLSRKKRTLSNRLSEKIRVSKRNQKTVQEKDCTFNCEDTDIKLNGSQSVVQLSTYHSEEIILVGSALRLTKDFYNQACTILAKDLLGKVLVRRLESGEVLRGKIVETESYLGVEDKTSHSYKGKRTERNEAMFLDPGTAYVYTIYGMYYCFNISSREEGSAVLIRALEPLDGVPTMREFRSVKRNNSSTLKDKDLCNGPSKLCQAFKIEKTLLNKADLCTSSDLWLETGFTVARSDIVACKRIGVDSYGDEWANKPLRYYIKGNLYVSIKNKVAEKLLEQSSTNG</sequence>
<evidence type="ECO:0000256" key="6">
    <source>
        <dbReference type="ARBA" id="ARBA00022801"/>
    </source>
</evidence>
<evidence type="ECO:0000256" key="12">
    <source>
        <dbReference type="ARBA" id="ARBA00078171"/>
    </source>
</evidence>
<evidence type="ECO:0000256" key="8">
    <source>
        <dbReference type="ARBA" id="ARBA00033426"/>
    </source>
</evidence>
<dbReference type="GO" id="GO:0003677">
    <property type="term" value="F:DNA binding"/>
    <property type="evidence" value="ECO:0007669"/>
    <property type="project" value="InterPro"/>
</dbReference>
<dbReference type="Proteomes" id="UP000054359">
    <property type="component" value="Unassembled WGS sequence"/>
</dbReference>
<evidence type="ECO:0000313" key="15">
    <source>
        <dbReference type="Proteomes" id="UP000054359"/>
    </source>
</evidence>
<evidence type="ECO:0000256" key="3">
    <source>
        <dbReference type="ARBA" id="ARBA00009232"/>
    </source>
</evidence>
<dbReference type="InterPro" id="IPR036995">
    <property type="entry name" value="MPG_sf"/>
</dbReference>
<dbReference type="GO" id="GO:0003905">
    <property type="term" value="F:alkylbase DNA N-glycosylase activity"/>
    <property type="evidence" value="ECO:0007669"/>
    <property type="project" value="UniProtKB-EC"/>
</dbReference>
<proteinExistence type="inferred from homology"/>
<evidence type="ECO:0000256" key="13">
    <source>
        <dbReference type="ARBA" id="ARBA00082988"/>
    </source>
</evidence>
<evidence type="ECO:0000256" key="7">
    <source>
        <dbReference type="ARBA" id="ARBA00023204"/>
    </source>
</evidence>
<evidence type="ECO:0000256" key="5">
    <source>
        <dbReference type="ARBA" id="ARBA00022763"/>
    </source>
</evidence>
<comment type="subunit">
    <text evidence="9">Binds MBD1. Binds SSBP1.</text>
</comment>
<dbReference type="OMA" id="VEAYHHT"/>
<dbReference type="InterPro" id="IPR003180">
    <property type="entry name" value="MPG"/>
</dbReference>
<comment type="catalytic activity">
    <reaction evidence="1">
        <text>Hydrolysis of alkylated DNA, releasing 3-methyladenine, 3-methylguanine, 7-methylguanine and 7-methyladenine.</text>
        <dbReference type="EC" id="3.2.2.21"/>
    </reaction>
</comment>
<dbReference type="CDD" id="cd00540">
    <property type="entry name" value="AAG"/>
    <property type="match status" value="1"/>
</dbReference>
<comment type="similarity">
    <text evidence="3">Belongs to the DNA glycosylase MPG family.</text>
</comment>
<feature type="non-terminal residue" evidence="14">
    <location>
        <position position="300"/>
    </location>
</feature>
<evidence type="ECO:0000256" key="1">
    <source>
        <dbReference type="ARBA" id="ARBA00000086"/>
    </source>
</evidence>
<organism evidence="14 15">
    <name type="scientific">Stegodyphus mimosarum</name>
    <name type="common">African social velvet spider</name>
    <dbReference type="NCBI Taxonomy" id="407821"/>
    <lineage>
        <taxon>Eukaryota</taxon>
        <taxon>Metazoa</taxon>
        <taxon>Ecdysozoa</taxon>
        <taxon>Arthropoda</taxon>
        <taxon>Chelicerata</taxon>
        <taxon>Arachnida</taxon>
        <taxon>Araneae</taxon>
        <taxon>Araneomorphae</taxon>
        <taxon>Entelegynae</taxon>
        <taxon>Eresoidea</taxon>
        <taxon>Eresidae</taxon>
        <taxon>Stegodyphus</taxon>
    </lineage>
</organism>
<dbReference type="AlphaFoldDB" id="A0A087SV84"/>
<evidence type="ECO:0000256" key="11">
    <source>
        <dbReference type="ARBA" id="ARBA00076879"/>
    </source>
</evidence>
<keyword evidence="5" id="KW-0227">DNA damage</keyword>
<keyword evidence="6" id="KW-0378">Hydrolase</keyword>
<keyword evidence="7" id="KW-0234">DNA repair</keyword>
<comment type="function">
    <text evidence="2">Hydrolysis of the deoxyribose N-glycosidic bond to excise 3-methyladenine, and 7-methylguanine from the damaged DNA polymer formed by alkylation lesions.</text>
</comment>
<dbReference type="Pfam" id="PF02245">
    <property type="entry name" value="Pur_DNA_glyco"/>
    <property type="match status" value="1"/>
</dbReference>
<evidence type="ECO:0000256" key="9">
    <source>
        <dbReference type="ARBA" id="ARBA00066187"/>
    </source>
</evidence>
<reference evidence="14 15" key="1">
    <citation type="submission" date="2013-11" db="EMBL/GenBank/DDBJ databases">
        <title>Genome sequencing of Stegodyphus mimosarum.</title>
        <authorList>
            <person name="Bechsgaard J."/>
        </authorList>
    </citation>
    <scope>NUCLEOTIDE SEQUENCE [LARGE SCALE GENOMIC DNA]</scope>
</reference>
<dbReference type="EMBL" id="KK112119">
    <property type="protein sequence ID" value="KFM56773.1"/>
    <property type="molecule type" value="Genomic_DNA"/>
</dbReference>
<dbReference type="NCBIfam" id="TIGR00567">
    <property type="entry name" value="3mg"/>
    <property type="match status" value="1"/>
</dbReference>
<dbReference type="FunFam" id="3.10.300.10:FF:000001">
    <property type="entry name" value="Putative 3-methyladenine DNA glycosylase"/>
    <property type="match status" value="1"/>
</dbReference>
<evidence type="ECO:0000256" key="2">
    <source>
        <dbReference type="ARBA" id="ARBA00002421"/>
    </source>
</evidence>
<dbReference type="PANTHER" id="PTHR10429">
    <property type="entry name" value="DNA-3-METHYLADENINE GLYCOSYLASE"/>
    <property type="match status" value="1"/>
</dbReference>
<dbReference type="InterPro" id="IPR011034">
    <property type="entry name" value="Formyl_transferase-like_C_sf"/>
</dbReference>
<dbReference type="OrthoDB" id="6353017at2759"/>
<dbReference type="HAMAP" id="MF_00527">
    <property type="entry name" value="3MGH"/>
    <property type="match status" value="1"/>
</dbReference>
<protein>
    <recommendedName>
        <fullName evidence="10">DNA-3-methyladenine glycosylase</fullName>
        <ecNumber evidence="4">3.2.2.21</ecNumber>
    </recommendedName>
    <alternativeName>
        <fullName evidence="11">3-alkyladenine DNA glycosylase</fullName>
    </alternativeName>
    <alternativeName>
        <fullName evidence="8">3-methyladenine DNA glycosidase</fullName>
    </alternativeName>
    <alternativeName>
        <fullName evidence="13">ADPG</fullName>
    </alternativeName>
    <alternativeName>
        <fullName evidence="12">N-methylpurine-DNA glycosylase</fullName>
    </alternativeName>
</protein>
<name>A0A087SV84_STEMI</name>
<accession>A0A087SV84</accession>
<dbReference type="STRING" id="407821.A0A087SV84"/>
<evidence type="ECO:0000313" key="14">
    <source>
        <dbReference type="EMBL" id="KFM56773.1"/>
    </source>
</evidence>
<dbReference type="Gene3D" id="3.10.300.10">
    <property type="entry name" value="Methylpurine-DNA glycosylase (MPG)"/>
    <property type="match status" value="1"/>
</dbReference>
<evidence type="ECO:0000256" key="4">
    <source>
        <dbReference type="ARBA" id="ARBA00012000"/>
    </source>
</evidence>
<evidence type="ECO:0000256" key="10">
    <source>
        <dbReference type="ARBA" id="ARBA00068926"/>
    </source>
</evidence>
<dbReference type="SUPFAM" id="SSF50486">
    <property type="entry name" value="FMT C-terminal domain-like"/>
    <property type="match status" value="1"/>
</dbReference>
<gene>
    <name evidence="14" type="ORF">X975_09420</name>
</gene>
<keyword evidence="15" id="KW-1185">Reference proteome</keyword>
<dbReference type="PANTHER" id="PTHR10429:SF0">
    <property type="entry name" value="DNA-3-METHYLADENINE GLYCOSYLASE"/>
    <property type="match status" value="1"/>
</dbReference>
<dbReference type="EC" id="3.2.2.21" evidence="4"/>